<reference evidence="10" key="1">
    <citation type="submission" date="2025-08" db="UniProtKB">
        <authorList>
            <consortium name="Ensembl"/>
        </authorList>
    </citation>
    <scope>IDENTIFICATION</scope>
</reference>
<evidence type="ECO:0000256" key="8">
    <source>
        <dbReference type="SAM" id="Phobius"/>
    </source>
</evidence>
<name>A0A3Q3B1W1_KRYMA</name>
<feature type="domain" description="Ig-like" evidence="9">
    <location>
        <begin position="23"/>
        <end position="113"/>
    </location>
</feature>
<keyword evidence="8" id="KW-1133">Transmembrane helix</keyword>
<dbReference type="GO" id="GO:0002376">
    <property type="term" value="P:immune system process"/>
    <property type="evidence" value="ECO:0007669"/>
    <property type="project" value="UniProtKB-KW"/>
</dbReference>
<keyword evidence="5 8" id="KW-0472">Membrane</keyword>
<keyword evidence="4" id="KW-0391">Immunity</keyword>
<evidence type="ECO:0000256" key="2">
    <source>
        <dbReference type="ARBA" id="ARBA00022475"/>
    </source>
</evidence>
<dbReference type="Ensembl" id="ENSKMAT00000023208.1">
    <property type="protein sequence ID" value="ENSKMAP00000022915.1"/>
    <property type="gene ID" value="ENSKMAG00000016966.1"/>
</dbReference>
<dbReference type="InterPro" id="IPR013783">
    <property type="entry name" value="Ig-like_fold"/>
</dbReference>
<dbReference type="Pfam" id="PF07686">
    <property type="entry name" value="V-set"/>
    <property type="match status" value="2"/>
</dbReference>
<dbReference type="PANTHER" id="PTHR19433">
    <property type="entry name" value="T-CELL RECEPTOR ALPHA CHAIN V REGION-RELATED"/>
    <property type="match status" value="1"/>
</dbReference>
<organism evidence="10 11">
    <name type="scientific">Kryptolebias marmoratus</name>
    <name type="common">Mangrove killifish</name>
    <name type="synonym">Rivulus marmoratus</name>
    <dbReference type="NCBI Taxonomy" id="37003"/>
    <lineage>
        <taxon>Eukaryota</taxon>
        <taxon>Metazoa</taxon>
        <taxon>Chordata</taxon>
        <taxon>Craniata</taxon>
        <taxon>Vertebrata</taxon>
        <taxon>Euteleostomi</taxon>
        <taxon>Actinopterygii</taxon>
        <taxon>Neopterygii</taxon>
        <taxon>Teleostei</taxon>
        <taxon>Neoteleostei</taxon>
        <taxon>Acanthomorphata</taxon>
        <taxon>Ovalentaria</taxon>
        <taxon>Atherinomorphae</taxon>
        <taxon>Cyprinodontiformes</taxon>
        <taxon>Rivulidae</taxon>
        <taxon>Kryptolebias</taxon>
    </lineage>
</organism>
<dbReference type="GO" id="GO:0005886">
    <property type="term" value="C:plasma membrane"/>
    <property type="evidence" value="ECO:0007669"/>
    <property type="project" value="UniProtKB-SubCell"/>
</dbReference>
<keyword evidence="3" id="KW-0732">Signal</keyword>
<keyword evidence="2" id="KW-1003">Cell membrane</keyword>
<keyword evidence="11" id="KW-1185">Reference proteome</keyword>
<reference evidence="10" key="2">
    <citation type="submission" date="2025-09" db="UniProtKB">
        <authorList>
            <consortium name="Ensembl"/>
        </authorList>
    </citation>
    <scope>IDENTIFICATION</scope>
</reference>
<dbReference type="Gene3D" id="2.60.40.10">
    <property type="entry name" value="Immunoglobulins"/>
    <property type="match status" value="2"/>
</dbReference>
<keyword evidence="7" id="KW-0325">Glycoprotein</keyword>
<sequence>LVSKVNVNLTYSPFQKILTLTQPSFFHFKMVNVGQNVTLKCFSQGSSGMIFYWYKQTQGQKPQVVSEFLKHASTVSLKDEFRNDPRFDLEYGGGKYHLKISNAQLSDSANYFCVRGQSFKYEFLEGAVVHVKGSGLNIQTVVHRSGDSVTLSCTVQTGSCDGEHSVYWFKGSDESHSGLIYTHGGSNDECKMKPNTQTHTCLYNLPLKNVNESHAGTYYCAVASCGQILFGNRTTLDFEEKVDSPVLVYVLSGALAFTITLLVFLACITYKLYKTTSCKCKGRLAFILCHEAVKDAAGLHYAALSENLREPGSQRNSSCDCVYSTVK</sequence>
<dbReference type="InterPro" id="IPR003598">
    <property type="entry name" value="Ig_sub2"/>
</dbReference>
<dbReference type="Proteomes" id="UP000264800">
    <property type="component" value="Unplaced"/>
</dbReference>
<accession>A0A3Q3B1W1</accession>
<dbReference type="PANTHER" id="PTHR19433:SF127">
    <property type="entry name" value="NITR9"/>
    <property type="match status" value="1"/>
</dbReference>
<evidence type="ECO:0000256" key="7">
    <source>
        <dbReference type="ARBA" id="ARBA00023180"/>
    </source>
</evidence>
<dbReference type="PROSITE" id="PS50835">
    <property type="entry name" value="IG_LIKE"/>
    <property type="match status" value="2"/>
</dbReference>
<evidence type="ECO:0000256" key="1">
    <source>
        <dbReference type="ARBA" id="ARBA00004236"/>
    </source>
</evidence>
<evidence type="ECO:0000313" key="11">
    <source>
        <dbReference type="Proteomes" id="UP000264800"/>
    </source>
</evidence>
<evidence type="ECO:0000259" key="9">
    <source>
        <dbReference type="PROSITE" id="PS50835"/>
    </source>
</evidence>
<evidence type="ECO:0000256" key="3">
    <source>
        <dbReference type="ARBA" id="ARBA00022729"/>
    </source>
</evidence>
<dbReference type="InterPro" id="IPR036179">
    <property type="entry name" value="Ig-like_dom_sf"/>
</dbReference>
<dbReference type="InterPro" id="IPR052051">
    <property type="entry name" value="TCR_complex_component"/>
</dbReference>
<dbReference type="GO" id="GO:0009617">
    <property type="term" value="P:response to bacterium"/>
    <property type="evidence" value="ECO:0007669"/>
    <property type="project" value="TreeGrafter"/>
</dbReference>
<comment type="subcellular location">
    <subcellularLocation>
        <location evidence="1">Cell membrane</location>
    </subcellularLocation>
</comment>
<feature type="domain" description="Ig-like" evidence="9">
    <location>
        <begin position="146"/>
        <end position="237"/>
    </location>
</feature>
<dbReference type="CDD" id="cd00099">
    <property type="entry name" value="IgV"/>
    <property type="match status" value="1"/>
</dbReference>
<keyword evidence="6" id="KW-1015">Disulfide bond</keyword>
<keyword evidence="8" id="KW-0812">Transmembrane</keyword>
<dbReference type="SMART" id="SM00408">
    <property type="entry name" value="IGc2"/>
    <property type="match status" value="2"/>
</dbReference>
<evidence type="ECO:0000256" key="4">
    <source>
        <dbReference type="ARBA" id="ARBA00022859"/>
    </source>
</evidence>
<dbReference type="SMART" id="SM00409">
    <property type="entry name" value="IG"/>
    <property type="match status" value="2"/>
</dbReference>
<evidence type="ECO:0000256" key="5">
    <source>
        <dbReference type="ARBA" id="ARBA00023136"/>
    </source>
</evidence>
<evidence type="ECO:0000256" key="6">
    <source>
        <dbReference type="ARBA" id="ARBA00023157"/>
    </source>
</evidence>
<feature type="transmembrane region" description="Helical" evidence="8">
    <location>
        <begin position="246"/>
        <end position="273"/>
    </location>
</feature>
<protein>
    <recommendedName>
        <fullName evidence="9">Ig-like domain-containing protein</fullName>
    </recommendedName>
</protein>
<dbReference type="InterPro" id="IPR007110">
    <property type="entry name" value="Ig-like_dom"/>
</dbReference>
<dbReference type="SMART" id="SM00406">
    <property type="entry name" value="IGv"/>
    <property type="match status" value="2"/>
</dbReference>
<dbReference type="AlphaFoldDB" id="A0A3Q3B1W1"/>
<evidence type="ECO:0000313" key="10">
    <source>
        <dbReference type="Ensembl" id="ENSKMAP00000022915.1"/>
    </source>
</evidence>
<proteinExistence type="predicted"/>
<dbReference type="InterPro" id="IPR003599">
    <property type="entry name" value="Ig_sub"/>
</dbReference>
<dbReference type="SUPFAM" id="SSF48726">
    <property type="entry name" value="Immunoglobulin"/>
    <property type="match status" value="2"/>
</dbReference>
<dbReference type="GeneTree" id="ENSGT00950000182968"/>
<dbReference type="InterPro" id="IPR013106">
    <property type="entry name" value="Ig_V-set"/>
</dbReference>